<dbReference type="PROSITE" id="PS51285">
    <property type="entry name" value="AGC_KINASE_CTER"/>
    <property type="match status" value="1"/>
</dbReference>
<proteinExistence type="predicted"/>
<gene>
    <name evidence="9" type="ORF">FGO68_gene1854</name>
</gene>
<dbReference type="PROSITE" id="PS00108">
    <property type="entry name" value="PROTEIN_KINASE_ST"/>
    <property type="match status" value="1"/>
</dbReference>
<dbReference type="Gene3D" id="3.30.200.20">
    <property type="entry name" value="Phosphorylase Kinase, domain 1"/>
    <property type="match status" value="1"/>
</dbReference>
<name>A0A8J8T1V3_HALGN</name>
<evidence type="ECO:0008006" key="11">
    <source>
        <dbReference type="Google" id="ProtNLM"/>
    </source>
</evidence>
<accession>A0A8J8T1V3</accession>
<sequence>MESSSAQAQEPGGTSHHGGAGLGNSTPPSRTFRDYQILRVIGTGTFGRVYVGVLQSGAAHSRYVDSTSKMPVAIKMLKKGQIVHMRQIEHIKQEKNILMEIDHPFIVQIYESFHDKFNLYLCFEYVQGGEIFRLLRRECFFPNDVALFYITEIVQALDYLHARGIAYRDLKPENLLIAADGHLKITDFGFAKKIPHGTRTLTLCGTPEYLAPEVIMNIGHNHGVDWWSLGVLLFEMLAGYPPFYDTNTQETYRKITIGRYEFPPSISLNARTLISSLLIVDQNSRLGCLSGGTSDVKNHMWFRGVDWLQVQNKEIPAPWVPELTGTTDFQYFDDYQDVGDQEIDIDIGEEAQKSFENF</sequence>
<feature type="region of interest" description="Disordered" evidence="6">
    <location>
        <begin position="1"/>
        <end position="28"/>
    </location>
</feature>
<feature type="domain" description="AGC-kinase C-terminal" evidence="8">
    <location>
        <begin position="303"/>
        <end position="358"/>
    </location>
</feature>
<dbReference type="GO" id="GO:0004691">
    <property type="term" value="F:cAMP-dependent protein kinase activity"/>
    <property type="evidence" value="ECO:0007669"/>
    <property type="project" value="TreeGrafter"/>
</dbReference>
<dbReference type="InterPro" id="IPR000719">
    <property type="entry name" value="Prot_kinase_dom"/>
</dbReference>
<dbReference type="GO" id="GO:0005524">
    <property type="term" value="F:ATP binding"/>
    <property type="evidence" value="ECO:0007669"/>
    <property type="project" value="UniProtKB-KW"/>
</dbReference>
<dbReference type="SMART" id="SM00220">
    <property type="entry name" value="S_TKc"/>
    <property type="match status" value="1"/>
</dbReference>
<evidence type="ECO:0000256" key="4">
    <source>
        <dbReference type="ARBA" id="ARBA00022777"/>
    </source>
</evidence>
<dbReference type="Proteomes" id="UP000785679">
    <property type="component" value="Unassembled WGS sequence"/>
</dbReference>
<evidence type="ECO:0000313" key="10">
    <source>
        <dbReference type="Proteomes" id="UP000785679"/>
    </source>
</evidence>
<dbReference type="GO" id="GO:0005952">
    <property type="term" value="C:cAMP-dependent protein kinase complex"/>
    <property type="evidence" value="ECO:0007669"/>
    <property type="project" value="TreeGrafter"/>
</dbReference>
<dbReference type="InterPro" id="IPR008271">
    <property type="entry name" value="Ser/Thr_kinase_AS"/>
</dbReference>
<evidence type="ECO:0000259" key="7">
    <source>
        <dbReference type="PROSITE" id="PS50011"/>
    </source>
</evidence>
<dbReference type="AlphaFoldDB" id="A0A8J8T1V3"/>
<evidence type="ECO:0000256" key="1">
    <source>
        <dbReference type="ARBA" id="ARBA00022527"/>
    </source>
</evidence>
<keyword evidence="4" id="KW-0418">Kinase</keyword>
<comment type="caution">
    <text evidence="9">The sequence shown here is derived from an EMBL/GenBank/DDBJ whole genome shotgun (WGS) entry which is preliminary data.</text>
</comment>
<dbReference type="EMBL" id="RRYP01009269">
    <property type="protein sequence ID" value="TNV79172.1"/>
    <property type="molecule type" value="Genomic_DNA"/>
</dbReference>
<dbReference type="InterPro" id="IPR011009">
    <property type="entry name" value="Kinase-like_dom_sf"/>
</dbReference>
<evidence type="ECO:0000256" key="2">
    <source>
        <dbReference type="ARBA" id="ARBA00022679"/>
    </source>
</evidence>
<keyword evidence="10" id="KW-1185">Reference proteome</keyword>
<dbReference type="Gene3D" id="1.10.510.10">
    <property type="entry name" value="Transferase(Phosphotransferase) domain 1"/>
    <property type="match status" value="1"/>
</dbReference>
<evidence type="ECO:0000256" key="3">
    <source>
        <dbReference type="ARBA" id="ARBA00022741"/>
    </source>
</evidence>
<dbReference type="PANTHER" id="PTHR24353:SF37">
    <property type="entry name" value="CAMP-DEPENDENT PROTEIN KINASE CATALYTIC SUBUNIT PRKX"/>
    <property type="match status" value="1"/>
</dbReference>
<dbReference type="CDD" id="cd05580">
    <property type="entry name" value="STKc_PKA_like"/>
    <property type="match status" value="1"/>
</dbReference>
<keyword evidence="3" id="KW-0547">Nucleotide-binding</keyword>
<evidence type="ECO:0000256" key="5">
    <source>
        <dbReference type="ARBA" id="ARBA00022840"/>
    </source>
</evidence>
<keyword evidence="1" id="KW-0723">Serine/threonine-protein kinase</keyword>
<keyword evidence="5" id="KW-0067">ATP-binding</keyword>
<dbReference type="SUPFAM" id="SSF56112">
    <property type="entry name" value="Protein kinase-like (PK-like)"/>
    <property type="match status" value="1"/>
</dbReference>
<evidence type="ECO:0000259" key="8">
    <source>
        <dbReference type="PROSITE" id="PS51285"/>
    </source>
</evidence>
<evidence type="ECO:0000313" key="9">
    <source>
        <dbReference type="EMBL" id="TNV79172.1"/>
    </source>
</evidence>
<organism evidence="9 10">
    <name type="scientific">Halteria grandinella</name>
    <dbReference type="NCBI Taxonomy" id="5974"/>
    <lineage>
        <taxon>Eukaryota</taxon>
        <taxon>Sar</taxon>
        <taxon>Alveolata</taxon>
        <taxon>Ciliophora</taxon>
        <taxon>Intramacronucleata</taxon>
        <taxon>Spirotrichea</taxon>
        <taxon>Stichotrichia</taxon>
        <taxon>Sporadotrichida</taxon>
        <taxon>Halteriidae</taxon>
        <taxon>Halteria</taxon>
    </lineage>
</organism>
<evidence type="ECO:0000256" key="6">
    <source>
        <dbReference type="SAM" id="MobiDB-lite"/>
    </source>
</evidence>
<protein>
    <recommendedName>
        <fullName evidence="11">cAMP-dependent protein kinase catalytic subunit</fullName>
    </recommendedName>
</protein>
<dbReference type="PANTHER" id="PTHR24353">
    <property type="entry name" value="CYCLIC NUCLEOTIDE-DEPENDENT PROTEIN KINASE"/>
    <property type="match status" value="1"/>
</dbReference>
<dbReference type="SMART" id="SM00133">
    <property type="entry name" value="S_TK_X"/>
    <property type="match status" value="1"/>
</dbReference>
<dbReference type="Pfam" id="PF00069">
    <property type="entry name" value="Pkinase"/>
    <property type="match status" value="1"/>
</dbReference>
<dbReference type="FunFam" id="1.10.510.10:FF:000005">
    <property type="entry name" value="cAMP-dependent protein kinase catalytic subunit alpha"/>
    <property type="match status" value="1"/>
</dbReference>
<reference evidence="9" key="1">
    <citation type="submission" date="2019-06" db="EMBL/GenBank/DDBJ databases">
        <authorList>
            <person name="Zheng W."/>
        </authorList>
    </citation>
    <scope>NUCLEOTIDE SEQUENCE</scope>
    <source>
        <strain evidence="9">QDHG01</strain>
    </source>
</reference>
<keyword evidence="2" id="KW-0808">Transferase</keyword>
<feature type="domain" description="Protein kinase" evidence="7">
    <location>
        <begin position="35"/>
        <end position="302"/>
    </location>
</feature>
<dbReference type="OrthoDB" id="63267at2759"/>
<dbReference type="PROSITE" id="PS50011">
    <property type="entry name" value="PROTEIN_KINASE_DOM"/>
    <property type="match status" value="1"/>
</dbReference>
<dbReference type="InterPro" id="IPR000961">
    <property type="entry name" value="AGC-kinase_C"/>
</dbReference>